<evidence type="ECO:0000256" key="3">
    <source>
        <dbReference type="ARBA" id="ARBA00022475"/>
    </source>
</evidence>
<evidence type="ECO:0000256" key="1">
    <source>
        <dbReference type="ARBA" id="ARBA00004651"/>
    </source>
</evidence>
<accession>A0AAV8Y1M2</accession>
<feature type="transmembrane region" description="Helical" evidence="9">
    <location>
        <begin position="339"/>
        <end position="357"/>
    </location>
</feature>
<keyword evidence="3" id="KW-1003">Cell membrane</keyword>
<dbReference type="InterPro" id="IPR057074">
    <property type="entry name" value="IR75A_N"/>
</dbReference>
<evidence type="ECO:0000256" key="9">
    <source>
        <dbReference type="SAM" id="Phobius"/>
    </source>
</evidence>
<comment type="similarity">
    <text evidence="2">Belongs to the glutamate-gated ion channel (TC 1.A.10.1) family.</text>
</comment>
<keyword evidence="6 9" id="KW-0472">Membrane</keyword>
<organism evidence="12 13">
    <name type="scientific">Aromia moschata</name>
    <dbReference type="NCBI Taxonomy" id="1265417"/>
    <lineage>
        <taxon>Eukaryota</taxon>
        <taxon>Metazoa</taxon>
        <taxon>Ecdysozoa</taxon>
        <taxon>Arthropoda</taxon>
        <taxon>Hexapoda</taxon>
        <taxon>Insecta</taxon>
        <taxon>Pterygota</taxon>
        <taxon>Neoptera</taxon>
        <taxon>Endopterygota</taxon>
        <taxon>Coleoptera</taxon>
        <taxon>Polyphaga</taxon>
        <taxon>Cucujiformia</taxon>
        <taxon>Chrysomeloidea</taxon>
        <taxon>Cerambycidae</taxon>
        <taxon>Cerambycinae</taxon>
        <taxon>Callichromatini</taxon>
        <taxon>Aromia</taxon>
    </lineage>
</organism>
<feature type="transmembrane region" description="Helical" evidence="9">
    <location>
        <begin position="295"/>
        <end position="318"/>
    </location>
</feature>
<dbReference type="AlphaFoldDB" id="A0AAV8Y1M2"/>
<evidence type="ECO:0000259" key="11">
    <source>
        <dbReference type="Pfam" id="PF24576"/>
    </source>
</evidence>
<dbReference type="InterPro" id="IPR001320">
    <property type="entry name" value="Iontro_rcpt_C"/>
</dbReference>
<feature type="domain" description="Ionotropic receptor 75a N-terminal" evidence="11">
    <location>
        <begin position="28"/>
        <end position="104"/>
    </location>
</feature>
<dbReference type="SUPFAM" id="SSF53850">
    <property type="entry name" value="Periplasmic binding protein-like II"/>
    <property type="match status" value="1"/>
</dbReference>
<evidence type="ECO:0000313" key="12">
    <source>
        <dbReference type="EMBL" id="KAJ8944992.1"/>
    </source>
</evidence>
<dbReference type="GO" id="GO:0005886">
    <property type="term" value="C:plasma membrane"/>
    <property type="evidence" value="ECO:0007669"/>
    <property type="project" value="UniProtKB-SubCell"/>
</dbReference>
<proteinExistence type="inferred from homology"/>
<feature type="non-terminal residue" evidence="12">
    <location>
        <position position="1"/>
    </location>
</feature>
<dbReference type="Gene3D" id="3.40.190.10">
    <property type="entry name" value="Periplasmic binding protein-like II"/>
    <property type="match status" value="1"/>
</dbReference>
<dbReference type="PANTHER" id="PTHR42643">
    <property type="entry name" value="IONOTROPIC RECEPTOR 20A-RELATED"/>
    <property type="match status" value="1"/>
</dbReference>
<dbReference type="Proteomes" id="UP001162162">
    <property type="component" value="Unassembled WGS sequence"/>
</dbReference>
<keyword evidence="4 9" id="KW-0812">Transmembrane</keyword>
<evidence type="ECO:0000256" key="6">
    <source>
        <dbReference type="ARBA" id="ARBA00023136"/>
    </source>
</evidence>
<reference evidence="12" key="1">
    <citation type="journal article" date="2023" name="Insect Mol. Biol.">
        <title>Genome sequencing provides insights into the evolution of gene families encoding plant cell wall-degrading enzymes in longhorned beetles.</title>
        <authorList>
            <person name="Shin N.R."/>
            <person name="Okamura Y."/>
            <person name="Kirsch R."/>
            <person name="Pauchet Y."/>
        </authorList>
    </citation>
    <scope>NUCLEOTIDE SEQUENCE</scope>
    <source>
        <strain evidence="12">AMC_N1</strain>
    </source>
</reference>
<evidence type="ECO:0000256" key="7">
    <source>
        <dbReference type="ARBA" id="ARBA00023170"/>
    </source>
</evidence>
<evidence type="ECO:0000313" key="13">
    <source>
        <dbReference type="Proteomes" id="UP001162162"/>
    </source>
</evidence>
<dbReference type="Pfam" id="PF00060">
    <property type="entry name" value="Lig_chan"/>
    <property type="match status" value="1"/>
</dbReference>
<name>A0AAV8Y1M2_9CUCU</name>
<evidence type="ECO:0000256" key="8">
    <source>
        <dbReference type="ARBA" id="ARBA00023180"/>
    </source>
</evidence>
<evidence type="ECO:0000256" key="4">
    <source>
        <dbReference type="ARBA" id="ARBA00022692"/>
    </source>
</evidence>
<feature type="domain" description="Ionotropic glutamate receptor C-terminal" evidence="10">
    <location>
        <begin position="229"/>
        <end position="419"/>
    </location>
</feature>
<keyword evidence="7" id="KW-0675">Receptor</keyword>
<sequence length="442" mass="51417">INERRLFRYPLKYLMLINKADYSTFLAIFEQFDVLPMSNIVIACFEESSTVNMYQPYKTGENGILIIENYGTWSKKNGIRILHEVPLLERRRNLQNYTLHVGTVVNNLASLEVKNINDITEFGEDEPYFFQDIPNMYNLLEYLNASFMFRVFDSYGYLNHTTGKFNGMARDLYDEKSHISGVSLILSEDRIKIVEYLYSYEYWSTKSKFILKKPSMSYVDNIYYTTFDNQVWIATLVILLIFATVLYVLLNWENNNLNDRKDRKCTVSDITLLSLEAVCQQGTYTDSKTYSGKTIILILFTAFMFIYIAYSSYILVLLQSTKPISSIRELGDSRIECGGFNVSFMMTYYTDAMFIAVPKTSQYKKLFKTGLLIAKERGLQNRIKNRMSIKPKCYNEGGNFQSVRIYDCHSVFIMFALGVLLSLAVLSAEILSVKYRQEKKKH</sequence>
<feature type="transmembrane region" description="Helical" evidence="9">
    <location>
        <begin position="231"/>
        <end position="250"/>
    </location>
</feature>
<keyword evidence="5 9" id="KW-1133">Transmembrane helix</keyword>
<comment type="caution">
    <text evidence="12">The sequence shown here is derived from an EMBL/GenBank/DDBJ whole genome shotgun (WGS) entry which is preliminary data.</text>
</comment>
<dbReference type="EMBL" id="JAPWTK010000231">
    <property type="protein sequence ID" value="KAJ8944992.1"/>
    <property type="molecule type" value="Genomic_DNA"/>
</dbReference>
<keyword evidence="8" id="KW-0325">Glycoprotein</keyword>
<dbReference type="GO" id="GO:0015276">
    <property type="term" value="F:ligand-gated monoatomic ion channel activity"/>
    <property type="evidence" value="ECO:0007669"/>
    <property type="project" value="InterPro"/>
</dbReference>
<gene>
    <name evidence="12" type="ORF">NQ318_010194</name>
</gene>
<dbReference type="PANTHER" id="PTHR42643:SF33">
    <property type="entry name" value="GLUTAMATE RECEPTOR 2-LIKE PROTEIN"/>
    <property type="match status" value="1"/>
</dbReference>
<dbReference type="GO" id="GO:0050906">
    <property type="term" value="P:detection of stimulus involved in sensory perception"/>
    <property type="evidence" value="ECO:0007669"/>
    <property type="project" value="UniProtKB-ARBA"/>
</dbReference>
<evidence type="ECO:0008006" key="14">
    <source>
        <dbReference type="Google" id="ProtNLM"/>
    </source>
</evidence>
<dbReference type="Pfam" id="PF24576">
    <property type="entry name" value="IR75A_N"/>
    <property type="match status" value="1"/>
</dbReference>
<evidence type="ECO:0000256" key="2">
    <source>
        <dbReference type="ARBA" id="ARBA00008685"/>
    </source>
</evidence>
<dbReference type="Gene3D" id="1.10.287.70">
    <property type="match status" value="1"/>
</dbReference>
<evidence type="ECO:0000256" key="5">
    <source>
        <dbReference type="ARBA" id="ARBA00022989"/>
    </source>
</evidence>
<keyword evidence="13" id="KW-1185">Reference proteome</keyword>
<feature type="transmembrane region" description="Helical" evidence="9">
    <location>
        <begin position="411"/>
        <end position="433"/>
    </location>
</feature>
<protein>
    <recommendedName>
        <fullName evidence="14">Ionotropic receptor</fullName>
    </recommendedName>
</protein>
<dbReference type="InterPro" id="IPR052192">
    <property type="entry name" value="Insect_Ionotropic_Sensory_Rcpt"/>
</dbReference>
<comment type="subcellular location">
    <subcellularLocation>
        <location evidence="1">Cell membrane</location>
        <topology evidence="1">Multi-pass membrane protein</topology>
    </subcellularLocation>
</comment>
<evidence type="ECO:0000259" key="10">
    <source>
        <dbReference type="Pfam" id="PF00060"/>
    </source>
</evidence>